<dbReference type="EMBL" id="DWVZ01000156">
    <property type="protein sequence ID" value="HJC64314.1"/>
    <property type="molecule type" value="Genomic_DNA"/>
</dbReference>
<dbReference type="Proteomes" id="UP000823886">
    <property type="component" value="Unassembled WGS sequence"/>
</dbReference>
<reference evidence="1" key="1">
    <citation type="journal article" date="2021" name="PeerJ">
        <title>Extensive microbial diversity within the chicken gut microbiome revealed by metagenomics and culture.</title>
        <authorList>
            <person name="Gilroy R."/>
            <person name="Ravi A."/>
            <person name="Getino M."/>
            <person name="Pursley I."/>
            <person name="Horton D.L."/>
            <person name="Alikhan N.F."/>
            <person name="Baker D."/>
            <person name="Gharbi K."/>
            <person name="Hall N."/>
            <person name="Watson M."/>
            <person name="Adriaenssens E.M."/>
            <person name="Foster-Nyarko E."/>
            <person name="Jarju S."/>
            <person name="Secka A."/>
            <person name="Antonio M."/>
            <person name="Oren A."/>
            <person name="Chaudhuri R.R."/>
            <person name="La Ragione R."/>
            <person name="Hildebrand F."/>
            <person name="Pallen M.J."/>
        </authorList>
    </citation>
    <scope>NUCLEOTIDE SEQUENCE</scope>
    <source>
        <strain evidence="1">ChiBcec2-3848</strain>
    </source>
</reference>
<comment type="caution">
    <text evidence="1">The sequence shown here is derived from an EMBL/GenBank/DDBJ whole genome shotgun (WGS) entry which is preliminary data.</text>
</comment>
<reference evidence="1" key="2">
    <citation type="submission" date="2021-04" db="EMBL/GenBank/DDBJ databases">
        <authorList>
            <person name="Gilroy R."/>
        </authorList>
    </citation>
    <scope>NUCLEOTIDE SEQUENCE</scope>
    <source>
        <strain evidence="1">ChiBcec2-3848</strain>
    </source>
</reference>
<accession>A0A9D2TC07</accession>
<sequence length="147" mass="17061">MSKVNRYEYEGKVIEIPLRWDEHSKKEIEDYSLFIEQSPIYTPEGRPILLTIEDACPHAVMVDDDLASIDCGSCIYFRQQPNQFWVSATMKKCAVFRQSKGTQVQSRRKHYEKTIICSVCLPVHDRVSAADNGVCRSRRTGQRYCHK</sequence>
<proteinExistence type="predicted"/>
<evidence type="ECO:0000313" key="1">
    <source>
        <dbReference type="EMBL" id="HJC64314.1"/>
    </source>
</evidence>
<name>A0A9D2TC07_9FIRM</name>
<organism evidence="1 2">
    <name type="scientific">Candidatus Blautia merdavium</name>
    <dbReference type="NCBI Taxonomy" id="2838494"/>
    <lineage>
        <taxon>Bacteria</taxon>
        <taxon>Bacillati</taxon>
        <taxon>Bacillota</taxon>
        <taxon>Clostridia</taxon>
        <taxon>Lachnospirales</taxon>
        <taxon>Lachnospiraceae</taxon>
        <taxon>Blautia</taxon>
    </lineage>
</organism>
<protein>
    <submittedName>
        <fullName evidence="1">Uncharacterized protein</fullName>
    </submittedName>
</protein>
<evidence type="ECO:0000313" key="2">
    <source>
        <dbReference type="Proteomes" id="UP000823886"/>
    </source>
</evidence>
<dbReference type="AlphaFoldDB" id="A0A9D2TC07"/>
<gene>
    <name evidence="1" type="ORF">H9753_11980</name>
</gene>